<dbReference type="InterPro" id="IPR001202">
    <property type="entry name" value="WW_dom"/>
</dbReference>
<dbReference type="InterPro" id="IPR011990">
    <property type="entry name" value="TPR-like_helical_dom_sf"/>
</dbReference>
<keyword evidence="4" id="KW-1185">Reference proteome</keyword>
<dbReference type="InterPro" id="IPR000048">
    <property type="entry name" value="IQ_motif_EF-hand-BS"/>
</dbReference>
<accession>A0A1W0A0M0</accession>
<dbReference type="SMART" id="SM00015">
    <property type="entry name" value="IQ"/>
    <property type="match status" value="2"/>
</dbReference>
<feature type="coiled-coil region" evidence="1">
    <location>
        <begin position="549"/>
        <end position="592"/>
    </location>
</feature>
<comment type="caution">
    <text evidence="3">The sequence shown here is derived from an EMBL/GenBank/DDBJ whole genome shotgun (WGS) entry which is preliminary data.</text>
</comment>
<sequence>MFIYDGRNEGDSPTRRQLKQKQLWKTKVNEIVPGQLRGGEYEDHRIPLPQNVIRHESVNYLELRRTESSKRALLRNREIAREVLVPSSPTKVENTPSNMSVINERIAKLASSGFQMLSEPIQPVIYCPEPNALSQEIIVSTQEHNAFLQKDLIKLRHEKASAERAWQEENKKILAALDGVRANISNMYIFTPSFRIWTRTKTKSALERWQTFVQWHRAETKRLLQLTHYALPIQRAFRLRRQRNQGRIDRYELRRGQWIGAVIIQTWFRGHIAQRETQRLRESHVAISLQSAWRGRVGRRRVRKILRDQIRSLLRHLSPTGSLHRLQLIYHGELRVLLEKFISLSVEVQVSFDPAVITDKVIAPTIRQLHQAIRELTDVVNARATEIQQVKYHYQLQRNIRQSKQRHQELNEKTMALDEAIQKHHEAQNTVMMFKEDCQAKELMRMELNFEANSAYRKTLQEQRREKEACLAMHMEEMEMNHFLAEERWRQADLQRRLLEVNKVQNWKKAQENQAYQLLNQHVLQLLEKQEMARIIAEQEKQGRFLLWRNKTEEDYKSLRERMQEREIARIEEKKQRKMHKLQKKQEELLRVQALEISRAQKHYELEKEFAERMAMDAEELATRRYLSDLKKMDESILWCALREEMNKAMPDPLALEPSVIPQLQELENERRAKLEMALEDTYMKQFLKEEAKIIYLQQARQRLHEKERELKREAKELQLMQTEEDNEQARVAKLRKAEDYYRTLEIMKAADAAYNLKQAERLFEARCRKLMHDEEMRIHRFYTEVLHRERLRERKERHIMHNEDLYMHHILEEREKLRLRTLEKTCRVEMSVEDVRAHQVRELEKEGMKIGLAIWLSLEDKALQTYVVAYPTLLRWNIEFMMKVTGVSGDPPWKGVNWAPQVPPEVEPIELTRAQQLWSRLRYQYLKKTQAKRVAYQGFAELNAGELEKAQRTLRIAFRNGYKSAQLVRAIGKCYVKLYERHFRDVDIRMGAVWYTKASKRIELSISPYFLVEYAQSLYLSGALQHAAEVLATVIKAFPTFEQLPHVIFRAAMLMFALEMYDQSKDYLLYLLESPPTPWTDAELMFIIARLYSLMMILPMPYLRRKLHYGSYKAWLADADVWRVFAAKALYHREFILARDLYQQTIKRRHEEVGSAPGRNFDWFHLAQCHTGLCDRQSASIAVKHWLENHAYMDNLLYRCQNWSEATWKTIGLELLPPYQILNLSATEDPNTISQPLVIKKTHKRLKQIKSRQNKIRKRKQQPRRTTAELREWTAIYDPNTKKTLYFHEKTYEVTWVRPT</sequence>
<name>A0A1W0A0M0_9STRA</name>
<evidence type="ECO:0000313" key="3">
    <source>
        <dbReference type="EMBL" id="OQS03815.1"/>
    </source>
</evidence>
<keyword evidence="1" id="KW-0175">Coiled coil</keyword>
<dbReference type="STRING" id="74557.A0A1W0A0M0"/>
<reference evidence="3 4" key="1">
    <citation type="journal article" date="2014" name="Genome Biol. Evol.">
        <title>The secreted proteins of Achlya hypogyna and Thraustotheca clavata identify the ancestral oomycete secretome and reveal gene acquisitions by horizontal gene transfer.</title>
        <authorList>
            <person name="Misner I."/>
            <person name="Blouin N."/>
            <person name="Leonard G."/>
            <person name="Richards T.A."/>
            <person name="Lane C.E."/>
        </authorList>
    </citation>
    <scope>NUCLEOTIDE SEQUENCE [LARGE SCALE GENOMIC DNA]</scope>
    <source>
        <strain evidence="3 4">ATCC 34112</strain>
    </source>
</reference>
<proteinExistence type="predicted"/>
<evidence type="ECO:0000313" key="4">
    <source>
        <dbReference type="Proteomes" id="UP000243217"/>
    </source>
</evidence>
<evidence type="ECO:0000259" key="2">
    <source>
        <dbReference type="PROSITE" id="PS50020"/>
    </source>
</evidence>
<feature type="coiled-coil region" evidence="1">
    <location>
        <begin position="393"/>
        <end position="430"/>
    </location>
</feature>
<dbReference type="PROSITE" id="PS50096">
    <property type="entry name" value="IQ"/>
    <property type="match status" value="2"/>
</dbReference>
<evidence type="ECO:0000256" key="1">
    <source>
        <dbReference type="SAM" id="Coils"/>
    </source>
</evidence>
<gene>
    <name evidence="3" type="ORF">THRCLA_03894</name>
</gene>
<dbReference type="EMBL" id="JNBS01000758">
    <property type="protein sequence ID" value="OQS03815.1"/>
    <property type="molecule type" value="Genomic_DNA"/>
</dbReference>
<feature type="coiled-coil region" evidence="1">
    <location>
        <begin position="697"/>
        <end position="738"/>
    </location>
</feature>
<feature type="domain" description="WW" evidence="2">
    <location>
        <begin position="1274"/>
        <end position="1301"/>
    </location>
</feature>
<dbReference type="Gene3D" id="1.20.5.190">
    <property type="match status" value="1"/>
</dbReference>
<dbReference type="PROSITE" id="PS50020">
    <property type="entry name" value="WW_DOMAIN_2"/>
    <property type="match status" value="1"/>
</dbReference>
<dbReference type="Gene3D" id="1.25.40.10">
    <property type="entry name" value="Tetratricopeptide repeat domain"/>
    <property type="match status" value="1"/>
</dbReference>
<dbReference type="OrthoDB" id="426293at2759"/>
<protein>
    <recommendedName>
        <fullName evidence="2">WW domain-containing protein</fullName>
    </recommendedName>
</protein>
<dbReference type="Proteomes" id="UP000243217">
    <property type="component" value="Unassembled WGS sequence"/>
</dbReference>
<organism evidence="3 4">
    <name type="scientific">Thraustotheca clavata</name>
    <dbReference type="NCBI Taxonomy" id="74557"/>
    <lineage>
        <taxon>Eukaryota</taxon>
        <taxon>Sar</taxon>
        <taxon>Stramenopiles</taxon>
        <taxon>Oomycota</taxon>
        <taxon>Saprolegniomycetes</taxon>
        <taxon>Saprolegniales</taxon>
        <taxon>Achlyaceae</taxon>
        <taxon>Thraustotheca</taxon>
    </lineage>
</organism>